<dbReference type="Proteomes" id="UP000632138">
    <property type="component" value="Unassembled WGS sequence"/>
</dbReference>
<feature type="transmembrane region" description="Helical" evidence="1">
    <location>
        <begin position="364"/>
        <end position="382"/>
    </location>
</feature>
<proteinExistence type="predicted"/>
<keyword evidence="3" id="KW-1185">Reference proteome</keyword>
<reference evidence="2 3" key="1">
    <citation type="submission" date="2021-01" db="EMBL/GenBank/DDBJ databases">
        <title>Actinoplanes sp. nov. LDG1-06 isolated from lichen.</title>
        <authorList>
            <person name="Saeng-In P."/>
            <person name="Phongsopitanun W."/>
            <person name="Kanchanasin P."/>
            <person name="Yuki M."/>
            <person name="Kudo T."/>
            <person name="Ohkuma M."/>
            <person name="Tanasupawat S."/>
        </authorList>
    </citation>
    <scope>NUCLEOTIDE SEQUENCE [LARGE SCALE GENOMIC DNA]</scope>
    <source>
        <strain evidence="2 3">LDG1-06</strain>
    </source>
</reference>
<dbReference type="RefSeq" id="WP_203383179.1">
    <property type="nucleotide sequence ID" value="NZ_JAENHP010000029.1"/>
</dbReference>
<name>A0ABS2AUD1_9ACTN</name>
<sequence length="398" mass="42689">MLRVVRLVLAVAITAAAALGVIRLTTPADGGIPRQLAFLRAELESGAAEDAQELFPEGYFFLHALYGLTAVDMGDLSSARWALSHLESDTARAPFAGEMQLQYGVFYRGWVNWLRGGIAALSRDPADLRALEEESAAIAAAFDASPTPYLASYPGQAWPVDSTVAIASLRLHDKLLTPAYDVTVIRWLANVEARLDPATQLIPHTVDPDTGEPTSGAQGTSQSLINRFLPEIDAELAQAQYTRFRTWFLAAPLGLGPTVREYPVGFDGPANVDSGPLVLGTSLSATVVTIGAARLNGDRSLATALSQFGEVAGLPFSTPWTKRYALGAAPIGDAFLAWSKSARPWVAAASSPEAEPPSRFISHWWRLPLLMLFLAIGLTPWLTRAALRRRKVADSAAA</sequence>
<comment type="caution">
    <text evidence="2">The sequence shown here is derived from an EMBL/GenBank/DDBJ whole genome shotgun (WGS) entry which is preliminary data.</text>
</comment>
<gene>
    <name evidence="2" type="ORF">JIG36_45705</name>
</gene>
<accession>A0ABS2AUD1</accession>
<dbReference type="EMBL" id="JAENHP010000029">
    <property type="protein sequence ID" value="MBM2622821.1"/>
    <property type="molecule type" value="Genomic_DNA"/>
</dbReference>
<protein>
    <submittedName>
        <fullName evidence="2">Uncharacterized protein</fullName>
    </submittedName>
</protein>
<evidence type="ECO:0000313" key="2">
    <source>
        <dbReference type="EMBL" id="MBM2622821.1"/>
    </source>
</evidence>
<evidence type="ECO:0000313" key="3">
    <source>
        <dbReference type="Proteomes" id="UP000632138"/>
    </source>
</evidence>
<organism evidence="2 3">
    <name type="scientific">Paractinoplanes ovalisporus</name>
    <dbReference type="NCBI Taxonomy" id="2810368"/>
    <lineage>
        <taxon>Bacteria</taxon>
        <taxon>Bacillati</taxon>
        <taxon>Actinomycetota</taxon>
        <taxon>Actinomycetes</taxon>
        <taxon>Micromonosporales</taxon>
        <taxon>Micromonosporaceae</taxon>
        <taxon>Paractinoplanes</taxon>
    </lineage>
</organism>
<keyword evidence="1" id="KW-0472">Membrane</keyword>
<evidence type="ECO:0000256" key="1">
    <source>
        <dbReference type="SAM" id="Phobius"/>
    </source>
</evidence>
<keyword evidence="1" id="KW-1133">Transmembrane helix</keyword>
<keyword evidence="1" id="KW-0812">Transmembrane</keyword>